<accession>A0A150X4K8</accession>
<protein>
    <recommendedName>
        <fullName evidence="3">HEAT repeat domain-containing protein</fullName>
    </recommendedName>
</protein>
<sequence>MDIKAQLTKEHSKENKDLIVEHLLNNPSEIDALMDQFFSSNHIMVQRAAWVVGTLGDKQPELIKPFFPRMVKAIRQTDCIVAVKRNVLRVLQFQNVDENLWGELYDVCIRFLEDNNEPVAVKVFSMSTAYNIVKQVPELKNELMGAIEQIIPEGTAGEKNRGQKILNALSKL</sequence>
<proteinExistence type="predicted"/>
<evidence type="ECO:0008006" key="3">
    <source>
        <dbReference type="Google" id="ProtNLM"/>
    </source>
</evidence>
<dbReference type="SUPFAM" id="SSF48371">
    <property type="entry name" value="ARM repeat"/>
    <property type="match status" value="1"/>
</dbReference>
<dbReference type="OrthoDB" id="667893at2"/>
<dbReference type="STRING" id="333140.AWW68_12695"/>
<evidence type="ECO:0000313" key="2">
    <source>
        <dbReference type="Proteomes" id="UP000075606"/>
    </source>
</evidence>
<reference evidence="1 2" key="1">
    <citation type="submission" date="2016-01" db="EMBL/GenBank/DDBJ databases">
        <title>Genome sequencing of Roseivirga spongicola UST030701-084.</title>
        <authorList>
            <person name="Selvaratnam C."/>
            <person name="Thevarajoo S."/>
            <person name="Goh K.M."/>
            <person name="Ee R."/>
            <person name="Chan K.-G."/>
            <person name="Chong C.S."/>
        </authorList>
    </citation>
    <scope>NUCLEOTIDE SEQUENCE [LARGE SCALE GENOMIC DNA]</scope>
    <source>
        <strain evidence="1 2">UST030701-084</strain>
    </source>
</reference>
<dbReference type="RefSeq" id="WP_068221966.1">
    <property type="nucleotide sequence ID" value="NZ_LRPC01000028.1"/>
</dbReference>
<dbReference type="Proteomes" id="UP000075606">
    <property type="component" value="Unassembled WGS sequence"/>
</dbReference>
<organism evidence="1 2">
    <name type="scientific">Roseivirga spongicola</name>
    <dbReference type="NCBI Taxonomy" id="333140"/>
    <lineage>
        <taxon>Bacteria</taxon>
        <taxon>Pseudomonadati</taxon>
        <taxon>Bacteroidota</taxon>
        <taxon>Cytophagia</taxon>
        <taxon>Cytophagales</taxon>
        <taxon>Roseivirgaceae</taxon>
        <taxon>Roseivirga</taxon>
    </lineage>
</organism>
<dbReference type="AlphaFoldDB" id="A0A150X4K8"/>
<comment type="caution">
    <text evidence="1">The sequence shown here is derived from an EMBL/GenBank/DDBJ whole genome shotgun (WGS) entry which is preliminary data.</text>
</comment>
<keyword evidence="2" id="KW-1185">Reference proteome</keyword>
<dbReference type="EMBL" id="LRPC01000028">
    <property type="protein sequence ID" value="KYG73542.1"/>
    <property type="molecule type" value="Genomic_DNA"/>
</dbReference>
<name>A0A150X4K8_9BACT</name>
<dbReference type="InterPro" id="IPR016024">
    <property type="entry name" value="ARM-type_fold"/>
</dbReference>
<gene>
    <name evidence="1" type="ORF">AWW68_12695</name>
</gene>
<evidence type="ECO:0000313" key="1">
    <source>
        <dbReference type="EMBL" id="KYG73542.1"/>
    </source>
</evidence>